<organism evidence="9 10">
    <name type="scientific">Laceyella putida</name>
    <dbReference type="NCBI Taxonomy" id="110101"/>
    <lineage>
        <taxon>Bacteria</taxon>
        <taxon>Bacillati</taxon>
        <taxon>Bacillota</taxon>
        <taxon>Bacilli</taxon>
        <taxon>Bacillales</taxon>
        <taxon>Thermoactinomycetaceae</taxon>
        <taxon>Laceyella</taxon>
    </lineage>
</organism>
<dbReference type="NCBIfam" id="TIGR01697">
    <property type="entry name" value="PNPH-PUNA-XAPA"/>
    <property type="match status" value="1"/>
</dbReference>
<evidence type="ECO:0000313" key="9">
    <source>
        <dbReference type="EMBL" id="MFC7441040.1"/>
    </source>
</evidence>
<evidence type="ECO:0000256" key="2">
    <source>
        <dbReference type="ARBA" id="ARBA00005058"/>
    </source>
</evidence>
<proteinExistence type="inferred from homology"/>
<dbReference type="EMBL" id="JBHTBW010000019">
    <property type="protein sequence ID" value="MFC7441040.1"/>
    <property type="molecule type" value="Genomic_DNA"/>
</dbReference>
<dbReference type="PANTHER" id="PTHR11904">
    <property type="entry name" value="METHYLTHIOADENOSINE/PURINE NUCLEOSIDE PHOSPHORYLASE"/>
    <property type="match status" value="1"/>
</dbReference>
<dbReference type="Pfam" id="PF01048">
    <property type="entry name" value="PNP_UDP_1"/>
    <property type="match status" value="1"/>
</dbReference>
<comment type="similarity">
    <text evidence="3 7">Belongs to the PNP/MTAP phosphorylase family.</text>
</comment>
<dbReference type="SUPFAM" id="SSF53167">
    <property type="entry name" value="Purine and uridine phosphorylases"/>
    <property type="match status" value="1"/>
</dbReference>
<dbReference type="GO" id="GO:0004731">
    <property type="term" value="F:purine-nucleoside phosphorylase activity"/>
    <property type="evidence" value="ECO:0007669"/>
    <property type="project" value="UniProtKB-EC"/>
</dbReference>
<dbReference type="NCBIfam" id="NF006054">
    <property type="entry name" value="PRK08202.1"/>
    <property type="match status" value="1"/>
</dbReference>
<reference evidence="10" key="1">
    <citation type="journal article" date="2019" name="Int. J. Syst. Evol. Microbiol.">
        <title>The Global Catalogue of Microorganisms (GCM) 10K type strain sequencing project: providing services to taxonomists for standard genome sequencing and annotation.</title>
        <authorList>
            <consortium name="The Broad Institute Genomics Platform"/>
            <consortium name="The Broad Institute Genome Sequencing Center for Infectious Disease"/>
            <person name="Wu L."/>
            <person name="Ma J."/>
        </authorList>
    </citation>
    <scope>NUCLEOTIDE SEQUENCE [LARGE SCALE GENOMIC DNA]</scope>
    <source>
        <strain evidence="10">CGMCC 1.12942</strain>
    </source>
</reference>
<keyword evidence="5 7" id="KW-0808">Transferase</keyword>
<dbReference type="Proteomes" id="UP001596500">
    <property type="component" value="Unassembled WGS sequence"/>
</dbReference>
<dbReference type="InterPro" id="IPR000845">
    <property type="entry name" value="Nucleoside_phosphorylase_d"/>
</dbReference>
<dbReference type="PANTHER" id="PTHR11904:SF9">
    <property type="entry name" value="PURINE NUCLEOSIDE PHOSPHORYLASE-RELATED"/>
    <property type="match status" value="1"/>
</dbReference>
<dbReference type="PIRSF" id="PIRSF000477">
    <property type="entry name" value="PurNPase"/>
    <property type="match status" value="1"/>
</dbReference>
<gene>
    <name evidence="9" type="ORF">ACFQNG_07715</name>
</gene>
<keyword evidence="10" id="KW-1185">Reference proteome</keyword>
<comment type="function">
    <text evidence="1">The purine nucleoside phosphorylases catalyze the phosphorolytic breakdown of the N-glycosidic bond in the beta-(deoxy)ribonucleoside molecules, with the formation of the corresponding free purine bases and pentose-1-phosphate. Cleaves guanosine, inosine, 2'-deoxyguanosine and 2'-deoxyinosine.</text>
</comment>
<evidence type="ECO:0000256" key="3">
    <source>
        <dbReference type="ARBA" id="ARBA00006751"/>
    </source>
</evidence>
<evidence type="ECO:0000313" key="10">
    <source>
        <dbReference type="Proteomes" id="UP001596500"/>
    </source>
</evidence>
<dbReference type="NCBIfam" id="TIGR01700">
    <property type="entry name" value="PNPH"/>
    <property type="match status" value="1"/>
</dbReference>
<sequence>MTTRAQISEAAQFIRENTKVTPRIGLILGSGLGILADEIEDARHIPYQDIPHFPVSTVEGHAGELIIGDLEGTPVLVMAGRFHLYEGHDAAKVSFPIRVMKELGIDYLLVTNAAGGINESYEAGNLMLIKDHINMMFRNPLIGPNDPDLGVRFPDMSNAYDVELRELAHRVAKEQGVQLKEGVYAAVLGPSYETPAEIRMLRTLGGDAVGMSTVPEVIVARHAGIRVLGISCITNMAAGILPQPLSHDEVMETANQVKGMFIRLVKGLVREMGA</sequence>
<dbReference type="InterPro" id="IPR011268">
    <property type="entry name" value="Purine_phosphorylase"/>
</dbReference>
<evidence type="ECO:0000256" key="7">
    <source>
        <dbReference type="PIRNR" id="PIRNR000477"/>
    </source>
</evidence>
<dbReference type="Gene3D" id="3.40.50.1580">
    <property type="entry name" value="Nucleoside phosphorylase domain"/>
    <property type="match status" value="1"/>
</dbReference>
<evidence type="ECO:0000256" key="1">
    <source>
        <dbReference type="ARBA" id="ARBA00002678"/>
    </source>
</evidence>
<comment type="pathway">
    <text evidence="2 7">Purine metabolism; purine nucleoside salvage.</text>
</comment>
<dbReference type="EC" id="2.4.2.1" evidence="7"/>
<evidence type="ECO:0000256" key="5">
    <source>
        <dbReference type="ARBA" id="ARBA00022679"/>
    </source>
</evidence>
<accession>A0ABW2RJ57</accession>
<evidence type="ECO:0000259" key="8">
    <source>
        <dbReference type="Pfam" id="PF01048"/>
    </source>
</evidence>
<keyword evidence="4 7" id="KW-0328">Glycosyltransferase</keyword>
<protein>
    <recommendedName>
        <fullName evidence="7">Purine nucleoside phosphorylase</fullName>
        <ecNumber evidence="7">2.4.2.1</ecNumber>
    </recommendedName>
    <alternativeName>
        <fullName evidence="7">Inosine-guanosine phosphorylase</fullName>
    </alternativeName>
</protein>
<feature type="domain" description="Nucleoside phosphorylase" evidence="8">
    <location>
        <begin position="23"/>
        <end position="270"/>
    </location>
</feature>
<dbReference type="CDD" id="cd09009">
    <property type="entry name" value="PNP-EcPNPII_like"/>
    <property type="match status" value="1"/>
</dbReference>
<comment type="caution">
    <text evidence="9">The sequence shown here is derived from an EMBL/GenBank/DDBJ whole genome shotgun (WGS) entry which is preliminary data.</text>
</comment>
<evidence type="ECO:0000256" key="6">
    <source>
        <dbReference type="ARBA" id="ARBA00048556"/>
    </source>
</evidence>
<dbReference type="InterPro" id="IPR011270">
    <property type="entry name" value="Pur_Nuc_Pase_Ino/Guo-sp"/>
</dbReference>
<name>A0ABW2RJ57_9BACL</name>
<dbReference type="RefSeq" id="WP_379864315.1">
    <property type="nucleotide sequence ID" value="NZ_JBHTBW010000019.1"/>
</dbReference>
<dbReference type="InterPro" id="IPR035994">
    <property type="entry name" value="Nucleoside_phosphorylase_sf"/>
</dbReference>
<evidence type="ECO:0000256" key="4">
    <source>
        <dbReference type="ARBA" id="ARBA00022676"/>
    </source>
</evidence>
<comment type="catalytic activity">
    <reaction evidence="6">
        <text>a purine 2'-deoxy-D-ribonucleoside + phosphate = a purine nucleobase + 2-deoxy-alpha-D-ribose 1-phosphate</text>
        <dbReference type="Rhea" id="RHEA:36431"/>
        <dbReference type="ChEBI" id="CHEBI:26386"/>
        <dbReference type="ChEBI" id="CHEBI:43474"/>
        <dbReference type="ChEBI" id="CHEBI:57259"/>
        <dbReference type="ChEBI" id="CHEBI:142361"/>
        <dbReference type="EC" id="2.4.2.1"/>
    </reaction>
</comment>